<dbReference type="EMBL" id="JBCGBO010000005">
    <property type="protein sequence ID" value="KAK9202388.1"/>
    <property type="molecule type" value="Genomic_DNA"/>
</dbReference>
<evidence type="ECO:0000313" key="2">
    <source>
        <dbReference type="Proteomes" id="UP001428341"/>
    </source>
</evidence>
<sequence length="75" mass="8078">MVISLMDGCPCFLQDNAETGFCSLSLLDLCGHGSTVSSKKLQVVVDLVIYRRIDGNSKKGEEAESLVGVETKTKL</sequence>
<accession>A0AAP0MBK6</accession>
<gene>
    <name evidence="1" type="ORF">WN944_017598</name>
</gene>
<reference evidence="1 2" key="1">
    <citation type="submission" date="2024-05" db="EMBL/GenBank/DDBJ databases">
        <title>Haplotype-resolved chromosome-level genome assembly of Huyou (Citrus changshanensis).</title>
        <authorList>
            <person name="Miao C."/>
            <person name="Chen W."/>
            <person name="Wu Y."/>
            <person name="Wang L."/>
            <person name="Zhao S."/>
            <person name="Grierson D."/>
            <person name="Xu C."/>
            <person name="Chen K."/>
        </authorList>
    </citation>
    <scope>NUCLEOTIDE SEQUENCE [LARGE SCALE GENOMIC DNA]</scope>
    <source>
        <strain evidence="1">01-14</strain>
        <tissue evidence="1">Leaf</tissue>
    </source>
</reference>
<name>A0AAP0MBK6_9ROSI</name>
<proteinExistence type="predicted"/>
<protein>
    <submittedName>
        <fullName evidence="1">Uncharacterized protein</fullName>
    </submittedName>
</protein>
<dbReference type="Proteomes" id="UP001428341">
    <property type="component" value="Unassembled WGS sequence"/>
</dbReference>
<keyword evidence="2" id="KW-1185">Reference proteome</keyword>
<evidence type="ECO:0000313" key="1">
    <source>
        <dbReference type="EMBL" id="KAK9202388.1"/>
    </source>
</evidence>
<dbReference type="AlphaFoldDB" id="A0AAP0MBK6"/>
<organism evidence="1 2">
    <name type="scientific">Citrus x changshan-huyou</name>
    <dbReference type="NCBI Taxonomy" id="2935761"/>
    <lineage>
        <taxon>Eukaryota</taxon>
        <taxon>Viridiplantae</taxon>
        <taxon>Streptophyta</taxon>
        <taxon>Embryophyta</taxon>
        <taxon>Tracheophyta</taxon>
        <taxon>Spermatophyta</taxon>
        <taxon>Magnoliopsida</taxon>
        <taxon>eudicotyledons</taxon>
        <taxon>Gunneridae</taxon>
        <taxon>Pentapetalae</taxon>
        <taxon>rosids</taxon>
        <taxon>malvids</taxon>
        <taxon>Sapindales</taxon>
        <taxon>Rutaceae</taxon>
        <taxon>Aurantioideae</taxon>
        <taxon>Citrus</taxon>
    </lineage>
</organism>
<comment type="caution">
    <text evidence="1">The sequence shown here is derived from an EMBL/GenBank/DDBJ whole genome shotgun (WGS) entry which is preliminary data.</text>
</comment>